<evidence type="ECO:0000313" key="2">
    <source>
        <dbReference type="Proteomes" id="UP001437256"/>
    </source>
</evidence>
<protein>
    <recommendedName>
        <fullName evidence="3">F-box domain-containing protein</fullName>
    </recommendedName>
</protein>
<dbReference type="Proteomes" id="UP001437256">
    <property type="component" value="Unassembled WGS sequence"/>
</dbReference>
<keyword evidence="2" id="KW-1185">Reference proteome</keyword>
<organism evidence="1 2">
    <name type="scientific">Marasmius tenuissimus</name>
    <dbReference type="NCBI Taxonomy" id="585030"/>
    <lineage>
        <taxon>Eukaryota</taxon>
        <taxon>Fungi</taxon>
        <taxon>Dikarya</taxon>
        <taxon>Basidiomycota</taxon>
        <taxon>Agaricomycotina</taxon>
        <taxon>Agaricomycetes</taxon>
        <taxon>Agaricomycetidae</taxon>
        <taxon>Agaricales</taxon>
        <taxon>Marasmiineae</taxon>
        <taxon>Marasmiaceae</taxon>
        <taxon>Marasmius</taxon>
    </lineage>
</organism>
<evidence type="ECO:0008006" key="3">
    <source>
        <dbReference type="Google" id="ProtNLM"/>
    </source>
</evidence>
<gene>
    <name evidence="1" type="ORF">AAF712_004433</name>
</gene>
<accession>A0ABR3A304</accession>
<evidence type="ECO:0000313" key="1">
    <source>
        <dbReference type="EMBL" id="KAL0068355.1"/>
    </source>
</evidence>
<sequence length="519" mass="58915">MANAQDAHIPSLSTTRAIPLHLKRRAILRRNIARYSSLLSPIRKLPTEILRRVFGFACVTDPQDRIFRGSAAPFYLGGVCARWREITLNSPELWTNIFLDLAERTRYAATLIIERSEQHLLSLRLNGGWDEDTLDATEDIFGLFTAHASRWREMDFSELGTVAFGAFTAVETPQLETIAFSPLQTEIIFPKLSHAPRLRNVKYGDGIEEGSLDDVPWNGVDRLELAFDNTRTPSSVFKALRLGYDLKSLVYYGEANVGWVNPTLYERNEGGPQPVSSNLETLSVRLGCAGGFYNLLHNFIRSLKLPFLNNLTVSFLEPSDVKDREVLTFGTASWPRDVFIQFMERSGCNLTTLVLEGIPLADTEVISLLNYTTTLRSFTLCELFASSHEVSERRRWEHMAQLNPKRLHKTITESLLRRLEAPTFGVDVFSTQCPIVPRLTYLKLGVQSHFNAHRAFVDMVKSRWDRPNGDAFSYRTERLRTAVLHVLNGTVEESIYEPLKRLDEKGMMVSVLANGKWVV</sequence>
<name>A0ABR3A304_9AGAR</name>
<comment type="caution">
    <text evidence="1">The sequence shown here is derived from an EMBL/GenBank/DDBJ whole genome shotgun (WGS) entry which is preliminary data.</text>
</comment>
<reference evidence="1 2" key="1">
    <citation type="submission" date="2024-05" db="EMBL/GenBank/DDBJ databases">
        <title>A draft genome resource for the thread blight pathogen Marasmius tenuissimus strain MS-2.</title>
        <authorList>
            <person name="Yulfo-Soto G.E."/>
            <person name="Baruah I.K."/>
            <person name="Amoako-Attah I."/>
            <person name="Bukari Y."/>
            <person name="Meinhardt L.W."/>
            <person name="Bailey B.A."/>
            <person name="Cohen S.P."/>
        </authorList>
    </citation>
    <scope>NUCLEOTIDE SEQUENCE [LARGE SCALE GENOMIC DNA]</scope>
    <source>
        <strain evidence="1 2">MS-2</strain>
    </source>
</reference>
<proteinExistence type="predicted"/>
<dbReference type="EMBL" id="JBBXMP010000018">
    <property type="protein sequence ID" value="KAL0068355.1"/>
    <property type="molecule type" value="Genomic_DNA"/>
</dbReference>
<dbReference type="Gene3D" id="1.20.1280.50">
    <property type="match status" value="1"/>
</dbReference>